<keyword evidence="7 17" id="KW-0067">ATP-binding</keyword>
<evidence type="ECO:0000256" key="14">
    <source>
        <dbReference type="ARBA" id="ARBA00025153"/>
    </source>
</evidence>
<name>A0A848BUP7_9FIRM</name>
<dbReference type="PIRSF" id="PIRSF017184">
    <property type="entry name" value="Nnr"/>
    <property type="match status" value="1"/>
</dbReference>
<evidence type="ECO:0000256" key="5">
    <source>
        <dbReference type="ARBA" id="ARBA00022723"/>
    </source>
</evidence>
<evidence type="ECO:0000256" key="3">
    <source>
        <dbReference type="ARBA" id="ARBA00006001"/>
    </source>
</evidence>
<gene>
    <name evidence="18" type="primary">nnrE</name>
    <name evidence="17" type="synonym">nnrD</name>
    <name evidence="22" type="ORF">HF872_10145</name>
</gene>
<organism evidence="22 23">
    <name type="scientific">Megasphaera hexanoica</name>
    <dbReference type="NCBI Taxonomy" id="1675036"/>
    <lineage>
        <taxon>Bacteria</taxon>
        <taxon>Bacillati</taxon>
        <taxon>Bacillota</taxon>
        <taxon>Negativicutes</taxon>
        <taxon>Veillonellales</taxon>
        <taxon>Veillonellaceae</taxon>
        <taxon>Megasphaera</taxon>
    </lineage>
</organism>
<feature type="binding site" evidence="18">
    <location>
        <begin position="142"/>
        <end position="148"/>
    </location>
    <ligand>
        <name>(6S)-NADPHX</name>
        <dbReference type="ChEBI" id="CHEBI:64076"/>
    </ligand>
</feature>
<comment type="function">
    <text evidence="18">Catalyzes the epimerization of the S- and R-forms of NAD(P)HX, a damaged form of NAD(P)H that is a result of enzymatic or heat-dependent hydration. This is a prerequisite for the S-specific NAD(P)H-hydrate dehydratase to allow the repair of both epimers of NAD(P)HX.</text>
</comment>
<comment type="caution">
    <text evidence="18">Lacks conserved residue(s) required for the propagation of feature annotation.</text>
</comment>
<evidence type="ECO:0000313" key="23">
    <source>
        <dbReference type="Proteomes" id="UP000591071"/>
    </source>
</evidence>
<evidence type="ECO:0000256" key="19">
    <source>
        <dbReference type="PIRNR" id="PIRNR017184"/>
    </source>
</evidence>
<reference evidence="22 23" key="1">
    <citation type="submission" date="2020-04" db="EMBL/GenBank/DDBJ databases">
        <authorList>
            <person name="Hitch T.C.A."/>
            <person name="Wylensek D."/>
            <person name="Clavel T."/>
        </authorList>
    </citation>
    <scope>NUCLEOTIDE SEQUENCE [LARGE SCALE GENOMIC DNA]</scope>
    <source>
        <strain evidence="22 23">Oil-RF-744-FAT-WT-6-1</strain>
    </source>
</reference>
<dbReference type="SUPFAM" id="SSF53613">
    <property type="entry name" value="Ribokinase-like"/>
    <property type="match status" value="1"/>
</dbReference>
<evidence type="ECO:0000256" key="17">
    <source>
        <dbReference type="HAMAP-Rule" id="MF_01965"/>
    </source>
</evidence>
<evidence type="ECO:0000256" key="15">
    <source>
        <dbReference type="ARBA" id="ARBA00048238"/>
    </source>
</evidence>
<dbReference type="GO" id="GO:0052855">
    <property type="term" value="F:ADP-dependent NAD(P)H-hydrate dehydratase activity"/>
    <property type="evidence" value="ECO:0007669"/>
    <property type="project" value="UniProtKB-UniRule"/>
</dbReference>
<dbReference type="Proteomes" id="UP000591071">
    <property type="component" value="Unassembled WGS sequence"/>
</dbReference>
<keyword evidence="12 17" id="KW-0456">Lyase</keyword>
<evidence type="ECO:0000256" key="2">
    <source>
        <dbReference type="ARBA" id="ARBA00000909"/>
    </source>
</evidence>
<feature type="binding site" evidence="18">
    <location>
        <begin position="61"/>
        <end position="65"/>
    </location>
    <ligand>
        <name>(6S)-NADPHX</name>
        <dbReference type="ChEBI" id="CHEBI:64076"/>
    </ligand>
</feature>
<evidence type="ECO:0000313" key="22">
    <source>
        <dbReference type="EMBL" id="NME28975.1"/>
    </source>
</evidence>
<feature type="binding site" evidence="17">
    <location>
        <position position="354"/>
    </location>
    <ligand>
        <name>(6S)-NADPHX</name>
        <dbReference type="ChEBI" id="CHEBI:64076"/>
    </ligand>
</feature>
<comment type="function">
    <text evidence="14 19">Bifunctional enzyme that catalyzes the epimerization of the S- and R-forms of NAD(P)HX and the dehydration of the S-form of NAD(P)HX at the expense of ADP, which is converted to AMP. This allows the repair of both epimers of NAD(P)HX, a damaged form of NAD(P)H that is a result of enzymatic or heat-dependent hydration.</text>
</comment>
<dbReference type="SUPFAM" id="SSF64153">
    <property type="entry name" value="YjeF N-terminal domain-like"/>
    <property type="match status" value="1"/>
</dbReference>
<comment type="similarity">
    <text evidence="18">Belongs to the NnrE/AIBP family.</text>
</comment>
<keyword evidence="10 17" id="KW-0520">NAD</keyword>
<feature type="binding site" evidence="17">
    <location>
        <position position="285"/>
    </location>
    <ligand>
        <name>(6S)-NADPHX</name>
        <dbReference type="ChEBI" id="CHEBI:64076"/>
    </ligand>
</feature>
<comment type="similarity">
    <text evidence="4 19">In the C-terminal section; belongs to the NnrD/CARKD family.</text>
</comment>
<dbReference type="EMBL" id="JABAFG010000017">
    <property type="protein sequence ID" value="NME28975.1"/>
    <property type="molecule type" value="Genomic_DNA"/>
</dbReference>
<dbReference type="EC" id="5.1.99.6" evidence="19"/>
<dbReference type="Gene3D" id="3.40.50.10260">
    <property type="entry name" value="YjeF N-terminal domain"/>
    <property type="match status" value="1"/>
</dbReference>
<evidence type="ECO:0000256" key="11">
    <source>
        <dbReference type="ARBA" id="ARBA00023235"/>
    </source>
</evidence>
<dbReference type="InterPro" id="IPR029056">
    <property type="entry name" value="Ribokinase-like"/>
</dbReference>
<dbReference type="InterPro" id="IPR004443">
    <property type="entry name" value="YjeF_N_dom"/>
</dbReference>
<dbReference type="GO" id="GO:0046872">
    <property type="term" value="F:metal ion binding"/>
    <property type="evidence" value="ECO:0007669"/>
    <property type="project" value="UniProtKB-UniRule"/>
</dbReference>
<comment type="similarity">
    <text evidence="3 19">In the N-terminal section; belongs to the NnrE/AIBP family.</text>
</comment>
<dbReference type="EC" id="4.2.1.136" evidence="19"/>
<evidence type="ECO:0000256" key="10">
    <source>
        <dbReference type="ARBA" id="ARBA00023027"/>
    </source>
</evidence>
<comment type="catalytic activity">
    <reaction evidence="16 17 19">
        <text>(6S)-NADPHX + ADP = AMP + phosphate + NADPH + H(+)</text>
        <dbReference type="Rhea" id="RHEA:32235"/>
        <dbReference type="ChEBI" id="CHEBI:15378"/>
        <dbReference type="ChEBI" id="CHEBI:43474"/>
        <dbReference type="ChEBI" id="CHEBI:57783"/>
        <dbReference type="ChEBI" id="CHEBI:64076"/>
        <dbReference type="ChEBI" id="CHEBI:456215"/>
        <dbReference type="ChEBI" id="CHEBI:456216"/>
        <dbReference type="EC" id="4.2.1.136"/>
    </reaction>
</comment>
<evidence type="ECO:0000256" key="6">
    <source>
        <dbReference type="ARBA" id="ARBA00022741"/>
    </source>
</evidence>
<feature type="binding site" evidence="18">
    <location>
        <position position="138"/>
    </location>
    <ligand>
        <name>K(+)</name>
        <dbReference type="ChEBI" id="CHEBI:29103"/>
    </ligand>
</feature>
<proteinExistence type="inferred from homology"/>
<comment type="cofactor">
    <cofactor evidence="17">
        <name>Mg(2+)</name>
        <dbReference type="ChEBI" id="CHEBI:18420"/>
    </cofactor>
</comment>
<dbReference type="HAMAP" id="MF_01965">
    <property type="entry name" value="NADHX_dehydratase"/>
    <property type="match status" value="1"/>
</dbReference>
<dbReference type="PANTHER" id="PTHR12592">
    <property type="entry name" value="ATP-DEPENDENT (S)-NAD(P)H-HYDRATE DEHYDRATASE FAMILY MEMBER"/>
    <property type="match status" value="1"/>
</dbReference>
<evidence type="ECO:0000259" key="21">
    <source>
        <dbReference type="PROSITE" id="PS51385"/>
    </source>
</evidence>
<evidence type="ECO:0000256" key="9">
    <source>
        <dbReference type="ARBA" id="ARBA00022958"/>
    </source>
</evidence>
<protein>
    <recommendedName>
        <fullName evidence="19">Bifunctional NAD(P)H-hydrate repair enzyme</fullName>
    </recommendedName>
    <alternativeName>
        <fullName evidence="19">Nicotinamide nucleotide repair protein</fullName>
    </alternativeName>
    <domain>
        <recommendedName>
            <fullName evidence="19">ADP-dependent (S)-NAD(P)H-hydrate dehydratase</fullName>
            <ecNumber evidence="19">4.2.1.136</ecNumber>
        </recommendedName>
        <alternativeName>
            <fullName evidence="19">ADP-dependent NAD(P)HX dehydratase</fullName>
        </alternativeName>
    </domain>
    <domain>
        <recommendedName>
            <fullName evidence="19">NAD(P)H-hydrate epimerase</fullName>
            <ecNumber evidence="19">5.1.99.6</ecNumber>
        </recommendedName>
    </domain>
</protein>
<comment type="subunit">
    <text evidence="17">Homotetramer.</text>
</comment>
<comment type="caution">
    <text evidence="22">The sequence shown here is derived from an EMBL/GenBank/DDBJ whole genome shotgun (WGS) entry which is preliminary data.</text>
</comment>
<keyword evidence="8 17" id="KW-0521">NADP</keyword>
<dbReference type="AlphaFoldDB" id="A0A848BUP7"/>
<dbReference type="InterPro" id="IPR030677">
    <property type="entry name" value="Nnr"/>
</dbReference>
<keyword evidence="13" id="KW-0511">Multifunctional enzyme</keyword>
<accession>A0A848BUP7</accession>
<evidence type="ECO:0000259" key="20">
    <source>
        <dbReference type="PROSITE" id="PS51383"/>
    </source>
</evidence>
<evidence type="ECO:0000256" key="12">
    <source>
        <dbReference type="ARBA" id="ARBA00023239"/>
    </source>
</evidence>
<sequence length="551" mass="58541">MQKLNTAAQMRLMDQTAMHGQYAIAPAVLMENAGHVVVTHAETAVHGWQGKDVVILCGKGNNGGDGFVIARHLLNRGARVYVYVLGTVESYSPEARAHLHTLQELADEETCLIDYFAPSDKAWDRLYRRLSSSQVVIDAILGTGFHGTLRMPVSRIVNMVNEVAASGTLRVIAVDIPTGVNADTGDVSGSGDEEAAGPVFADMTVTFGVWKRGLLLYPGRTCSGVVVCDDIGMPRPLLTGREDDGAYMLEESDISEVLVPRSPDSHKGTHGTVAIVTGSSDMAGAALMAARGALRSGAGKLFLRVPARTAPYCIGRQAEAMVRGVGTGDHFTAADAAEIIEESRNWSVLAMGPGMGKQEDTRMFLKEVIAHTSCPLVLDADALNLLAGERDFIAPYGGRIIMTPHLAEFSRLSGLPLADIKKDCITAAKQFVREWQVTLVLKGAPTVIVSPRTLHAYVNPGGNAGMACGGMGDILTGMVAALAVHDGMTSLTTAACAAVWLHSAAGDVCHDTYGSYGFLPMEVADAVPRVITRLEDNRPLPVLQRPLVTEA</sequence>
<comment type="cofactor">
    <cofactor evidence="18 19">
        <name>K(+)</name>
        <dbReference type="ChEBI" id="CHEBI:29103"/>
    </cofactor>
    <text evidence="18 19">Binds 1 potassium ion per subunit.</text>
</comment>
<evidence type="ECO:0000256" key="7">
    <source>
        <dbReference type="ARBA" id="ARBA00022840"/>
    </source>
</evidence>
<comment type="function">
    <text evidence="17">Catalyzes the dehydration of the S-form of NAD(P)HX at the expense of ADP, which is converted to AMP. Together with NAD(P)HX epimerase, which catalyzes the epimerization of the S- and R-forms, the enzyme allows the repair of both epimers of NAD(P)HX, a damaged form of NAD(P)H that is a result of enzymatic or heat-dependent hydration.</text>
</comment>
<feature type="binding site" evidence="18">
    <location>
        <position position="62"/>
    </location>
    <ligand>
        <name>K(+)</name>
        <dbReference type="ChEBI" id="CHEBI:29103"/>
    </ligand>
</feature>
<comment type="catalytic activity">
    <reaction evidence="15 17 19">
        <text>(6S)-NADHX + ADP = AMP + phosphate + NADH + H(+)</text>
        <dbReference type="Rhea" id="RHEA:32223"/>
        <dbReference type="ChEBI" id="CHEBI:15378"/>
        <dbReference type="ChEBI" id="CHEBI:43474"/>
        <dbReference type="ChEBI" id="CHEBI:57945"/>
        <dbReference type="ChEBI" id="CHEBI:64074"/>
        <dbReference type="ChEBI" id="CHEBI:456215"/>
        <dbReference type="ChEBI" id="CHEBI:456216"/>
        <dbReference type="EC" id="4.2.1.136"/>
    </reaction>
</comment>
<keyword evidence="9 18" id="KW-0630">Potassium</keyword>
<dbReference type="PROSITE" id="PS51385">
    <property type="entry name" value="YJEF_N"/>
    <property type="match status" value="1"/>
</dbReference>
<dbReference type="Gene3D" id="3.40.1190.20">
    <property type="match status" value="1"/>
</dbReference>
<feature type="binding site" evidence="18">
    <location>
        <position position="175"/>
    </location>
    <ligand>
        <name>(6S)-NADPHX</name>
        <dbReference type="ChEBI" id="CHEBI:64076"/>
    </ligand>
</feature>
<dbReference type="RefSeq" id="WP_170087884.1">
    <property type="nucleotide sequence ID" value="NZ_JABAFG010000017.1"/>
</dbReference>
<keyword evidence="11 18" id="KW-0413">Isomerase</keyword>
<dbReference type="GO" id="GO:0005524">
    <property type="term" value="F:ATP binding"/>
    <property type="evidence" value="ECO:0007669"/>
    <property type="project" value="UniProtKB-UniRule"/>
</dbReference>
<dbReference type="Pfam" id="PF03853">
    <property type="entry name" value="YjeF_N"/>
    <property type="match status" value="1"/>
</dbReference>
<dbReference type="GO" id="GO:0052856">
    <property type="term" value="F:NAD(P)HX epimerase activity"/>
    <property type="evidence" value="ECO:0007669"/>
    <property type="project" value="UniProtKB-UniRule"/>
</dbReference>
<feature type="binding site" evidence="18">
    <location>
        <position position="178"/>
    </location>
    <ligand>
        <name>K(+)</name>
        <dbReference type="ChEBI" id="CHEBI:29103"/>
    </ligand>
</feature>
<comment type="catalytic activity">
    <reaction evidence="1 18 19">
        <text>(6R)-NADHX = (6S)-NADHX</text>
        <dbReference type="Rhea" id="RHEA:32215"/>
        <dbReference type="ChEBI" id="CHEBI:64074"/>
        <dbReference type="ChEBI" id="CHEBI:64075"/>
        <dbReference type="EC" id="5.1.99.6"/>
    </reaction>
</comment>
<dbReference type="InterPro" id="IPR036652">
    <property type="entry name" value="YjeF_N_dom_sf"/>
</dbReference>
<evidence type="ECO:0000256" key="16">
    <source>
        <dbReference type="ARBA" id="ARBA00049209"/>
    </source>
</evidence>
<dbReference type="CDD" id="cd01171">
    <property type="entry name" value="YXKO-related"/>
    <property type="match status" value="1"/>
</dbReference>
<dbReference type="NCBIfam" id="TIGR00197">
    <property type="entry name" value="yjeF_nterm"/>
    <property type="match status" value="1"/>
</dbReference>
<dbReference type="PROSITE" id="PS51383">
    <property type="entry name" value="YJEF_C_3"/>
    <property type="match status" value="1"/>
</dbReference>
<dbReference type="InterPro" id="IPR000631">
    <property type="entry name" value="CARKD"/>
</dbReference>
<feature type="binding site" evidence="17">
    <location>
        <begin position="442"/>
        <end position="446"/>
    </location>
    <ligand>
        <name>AMP</name>
        <dbReference type="ChEBI" id="CHEBI:456215"/>
    </ligand>
</feature>
<evidence type="ECO:0000256" key="18">
    <source>
        <dbReference type="HAMAP-Rule" id="MF_01966"/>
    </source>
</evidence>
<dbReference type="PANTHER" id="PTHR12592:SF0">
    <property type="entry name" value="ATP-DEPENDENT (S)-NAD(P)H-HYDRATE DEHYDRATASE"/>
    <property type="match status" value="1"/>
</dbReference>
<evidence type="ECO:0000256" key="4">
    <source>
        <dbReference type="ARBA" id="ARBA00009524"/>
    </source>
</evidence>
<comment type="similarity">
    <text evidence="17">Belongs to the NnrD/CARKD family.</text>
</comment>
<dbReference type="NCBIfam" id="TIGR00196">
    <property type="entry name" value="yjeF_cterm"/>
    <property type="match status" value="1"/>
</dbReference>
<feature type="binding site" evidence="17">
    <location>
        <position position="405"/>
    </location>
    <ligand>
        <name>(6S)-NADPHX</name>
        <dbReference type="ChEBI" id="CHEBI:64076"/>
    </ligand>
</feature>
<keyword evidence="5 18" id="KW-0479">Metal-binding</keyword>
<dbReference type="GO" id="GO:0046496">
    <property type="term" value="P:nicotinamide nucleotide metabolic process"/>
    <property type="evidence" value="ECO:0007669"/>
    <property type="project" value="UniProtKB-UniRule"/>
</dbReference>
<evidence type="ECO:0000256" key="8">
    <source>
        <dbReference type="ARBA" id="ARBA00022857"/>
    </source>
</evidence>
<dbReference type="HAMAP" id="MF_01966">
    <property type="entry name" value="NADHX_epimerase"/>
    <property type="match status" value="1"/>
</dbReference>
<evidence type="ECO:0000256" key="1">
    <source>
        <dbReference type="ARBA" id="ARBA00000013"/>
    </source>
</evidence>
<feature type="binding site" evidence="17">
    <location>
        <position position="473"/>
    </location>
    <ligand>
        <name>(6S)-NADPHX</name>
        <dbReference type="ChEBI" id="CHEBI:64076"/>
    </ligand>
</feature>
<dbReference type="Pfam" id="PF01256">
    <property type="entry name" value="Carb_kinase"/>
    <property type="match status" value="1"/>
</dbReference>
<evidence type="ECO:0000256" key="13">
    <source>
        <dbReference type="ARBA" id="ARBA00023268"/>
    </source>
</evidence>
<feature type="binding site" evidence="17">
    <location>
        <position position="472"/>
    </location>
    <ligand>
        <name>AMP</name>
        <dbReference type="ChEBI" id="CHEBI:456215"/>
    </ligand>
</feature>
<comment type="catalytic activity">
    <reaction evidence="2 18 19">
        <text>(6R)-NADPHX = (6S)-NADPHX</text>
        <dbReference type="Rhea" id="RHEA:32227"/>
        <dbReference type="ChEBI" id="CHEBI:64076"/>
        <dbReference type="ChEBI" id="CHEBI:64077"/>
        <dbReference type="EC" id="5.1.99.6"/>
    </reaction>
</comment>
<feature type="domain" description="YjeF N-terminal" evidence="21">
    <location>
        <begin position="10"/>
        <end position="239"/>
    </location>
</feature>
<keyword evidence="6 17" id="KW-0547">Nucleotide-binding</keyword>
<feature type="domain" description="YjeF C-terminal" evidence="20">
    <location>
        <begin position="250"/>
        <end position="534"/>
    </location>
</feature>
<dbReference type="GO" id="GO:0110051">
    <property type="term" value="P:metabolite repair"/>
    <property type="evidence" value="ECO:0007669"/>
    <property type="project" value="TreeGrafter"/>
</dbReference>